<dbReference type="EMBL" id="JABSTV010001254">
    <property type="protein sequence ID" value="KAH7939615.1"/>
    <property type="molecule type" value="Genomic_DNA"/>
</dbReference>
<dbReference type="PANTHER" id="PTHR43464">
    <property type="entry name" value="METHYLTRANSFERASE"/>
    <property type="match status" value="1"/>
</dbReference>
<comment type="caution">
    <text evidence="3">The sequence shown here is derived from an EMBL/GenBank/DDBJ whole genome shotgun (WGS) entry which is preliminary data.</text>
</comment>
<proteinExistence type="predicted"/>
<dbReference type="Proteomes" id="UP000821837">
    <property type="component" value="Chromosome 8"/>
</dbReference>
<protein>
    <recommendedName>
        <fullName evidence="2">Methyltransferase domain-containing protein</fullName>
    </recommendedName>
</protein>
<evidence type="ECO:0000313" key="3">
    <source>
        <dbReference type="EMBL" id="KAH7939615.1"/>
    </source>
</evidence>
<name>A0A9D4PEI3_RHISA</name>
<dbReference type="InterPro" id="IPR029063">
    <property type="entry name" value="SAM-dependent_MTases_sf"/>
</dbReference>
<dbReference type="CDD" id="cd02440">
    <property type="entry name" value="AdoMet_MTases"/>
    <property type="match status" value="1"/>
</dbReference>
<reference evidence="3" key="2">
    <citation type="submission" date="2021-09" db="EMBL/GenBank/DDBJ databases">
        <authorList>
            <person name="Jia N."/>
            <person name="Wang J."/>
            <person name="Shi W."/>
            <person name="Du L."/>
            <person name="Sun Y."/>
            <person name="Zhan W."/>
            <person name="Jiang J."/>
            <person name="Wang Q."/>
            <person name="Zhang B."/>
            <person name="Ji P."/>
            <person name="Sakyi L.B."/>
            <person name="Cui X."/>
            <person name="Yuan T."/>
            <person name="Jiang B."/>
            <person name="Yang W."/>
            <person name="Lam T.T.-Y."/>
            <person name="Chang Q."/>
            <person name="Ding S."/>
            <person name="Wang X."/>
            <person name="Zhu J."/>
            <person name="Ruan X."/>
            <person name="Zhao L."/>
            <person name="Wei J."/>
            <person name="Que T."/>
            <person name="Du C."/>
            <person name="Cheng J."/>
            <person name="Dai P."/>
            <person name="Han X."/>
            <person name="Huang E."/>
            <person name="Gao Y."/>
            <person name="Liu J."/>
            <person name="Shao H."/>
            <person name="Ye R."/>
            <person name="Li L."/>
            <person name="Wei W."/>
            <person name="Wang X."/>
            <person name="Wang C."/>
            <person name="Huo Q."/>
            <person name="Li W."/>
            <person name="Guo W."/>
            <person name="Chen H."/>
            <person name="Chen S."/>
            <person name="Zhou L."/>
            <person name="Zhou L."/>
            <person name="Ni X."/>
            <person name="Tian J."/>
            <person name="Zhou Y."/>
            <person name="Sheng Y."/>
            <person name="Liu T."/>
            <person name="Pan Y."/>
            <person name="Xia L."/>
            <person name="Li J."/>
            <person name="Zhao F."/>
            <person name="Cao W."/>
        </authorList>
    </citation>
    <scope>NUCLEOTIDE SEQUENCE</scope>
    <source>
        <strain evidence="3">Rsan-2018</strain>
        <tissue evidence="3">Larvae</tissue>
    </source>
</reference>
<feature type="compositionally biased region" description="Basic and acidic residues" evidence="1">
    <location>
        <begin position="193"/>
        <end position="203"/>
    </location>
</feature>
<sequence length="203" mass="22588">MTFNNALDEDVLNESPTSRWPRQFLDVGSGCGRVTLNVILPNVPDDVEKIVGVDICENMVSYARQNNSHPRIVYEKLDIRGDVSEFLELYGPFDRIYGFNSLNRVKEQSKAWNNMAKLLKPGGECLLFYSAWYSTPDVWRALALKERWSGFAEYEEEQAGSKDRGGKGPGLSDRPRFRSPRGNPPGSGALVDGDEKGRGGAPG</sequence>
<dbReference type="SUPFAM" id="SSF53335">
    <property type="entry name" value="S-adenosyl-L-methionine-dependent methyltransferases"/>
    <property type="match status" value="1"/>
</dbReference>
<dbReference type="InterPro" id="IPR025714">
    <property type="entry name" value="Methyltranfer_dom"/>
</dbReference>
<evidence type="ECO:0000313" key="4">
    <source>
        <dbReference type="Proteomes" id="UP000821837"/>
    </source>
</evidence>
<organism evidence="3 4">
    <name type="scientific">Rhipicephalus sanguineus</name>
    <name type="common">Brown dog tick</name>
    <name type="synonym">Ixodes sanguineus</name>
    <dbReference type="NCBI Taxonomy" id="34632"/>
    <lineage>
        <taxon>Eukaryota</taxon>
        <taxon>Metazoa</taxon>
        <taxon>Ecdysozoa</taxon>
        <taxon>Arthropoda</taxon>
        <taxon>Chelicerata</taxon>
        <taxon>Arachnida</taxon>
        <taxon>Acari</taxon>
        <taxon>Parasitiformes</taxon>
        <taxon>Ixodida</taxon>
        <taxon>Ixodoidea</taxon>
        <taxon>Ixodidae</taxon>
        <taxon>Rhipicephalinae</taxon>
        <taxon>Rhipicephalus</taxon>
        <taxon>Rhipicephalus</taxon>
    </lineage>
</organism>
<dbReference type="GO" id="GO:0010420">
    <property type="term" value="F:polyprenyldihydroxybenzoate methyltransferase activity"/>
    <property type="evidence" value="ECO:0007669"/>
    <property type="project" value="TreeGrafter"/>
</dbReference>
<evidence type="ECO:0000259" key="2">
    <source>
        <dbReference type="Pfam" id="PF13847"/>
    </source>
</evidence>
<accession>A0A9D4PEI3</accession>
<evidence type="ECO:0000256" key="1">
    <source>
        <dbReference type="SAM" id="MobiDB-lite"/>
    </source>
</evidence>
<gene>
    <name evidence="3" type="ORF">HPB52_015026</name>
</gene>
<reference evidence="3" key="1">
    <citation type="journal article" date="2020" name="Cell">
        <title>Large-Scale Comparative Analyses of Tick Genomes Elucidate Their Genetic Diversity and Vector Capacities.</title>
        <authorList>
            <consortium name="Tick Genome and Microbiome Consortium (TIGMIC)"/>
            <person name="Jia N."/>
            <person name="Wang J."/>
            <person name="Shi W."/>
            <person name="Du L."/>
            <person name="Sun Y."/>
            <person name="Zhan W."/>
            <person name="Jiang J.F."/>
            <person name="Wang Q."/>
            <person name="Zhang B."/>
            <person name="Ji P."/>
            <person name="Bell-Sakyi L."/>
            <person name="Cui X.M."/>
            <person name="Yuan T.T."/>
            <person name="Jiang B.G."/>
            <person name="Yang W.F."/>
            <person name="Lam T.T."/>
            <person name="Chang Q.C."/>
            <person name="Ding S.J."/>
            <person name="Wang X.J."/>
            <person name="Zhu J.G."/>
            <person name="Ruan X.D."/>
            <person name="Zhao L."/>
            <person name="Wei J.T."/>
            <person name="Ye R.Z."/>
            <person name="Que T.C."/>
            <person name="Du C.H."/>
            <person name="Zhou Y.H."/>
            <person name="Cheng J.X."/>
            <person name="Dai P.F."/>
            <person name="Guo W.B."/>
            <person name="Han X.H."/>
            <person name="Huang E.J."/>
            <person name="Li L.F."/>
            <person name="Wei W."/>
            <person name="Gao Y.C."/>
            <person name="Liu J.Z."/>
            <person name="Shao H.Z."/>
            <person name="Wang X."/>
            <person name="Wang C.C."/>
            <person name="Yang T.C."/>
            <person name="Huo Q.B."/>
            <person name="Li W."/>
            <person name="Chen H.Y."/>
            <person name="Chen S.E."/>
            <person name="Zhou L.G."/>
            <person name="Ni X.B."/>
            <person name="Tian J.H."/>
            <person name="Sheng Y."/>
            <person name="Liu T."/>
            <person name="Pan Y.S."/>
            <person name="Xia L.Y."/>
            <person name="Li J."/>
            <person name="Zhao F."/>
            <person name="Cao W.C."/>
        </authorList>
    </citation>
    <scope>NUCLEOTIDE SEQUENCE</scope>
    <source>
        <strain evidence="3">Rsan-2018</strain>
    </source>
</reference>
<keyword evidence="4" id="KW-1185">Reference proteome</keyword>
<dbReference type="Gene3D" id="3.40.50.150">
    <property type="entry name" value="Vaccinia Virus protein VP39"/>
    <property type="match status" value="1"/>
</dbReference>
<feature type="region of interest" description="Disordered" evidence="1">
    <location>
        <begin position="154"/>
        <end position="203"/>
    </location>
</feature>
<feature type="domain" description="Methyltransferase" evidence="2">
    <location>
        <begin position="23"/>
        <end position="130"/>
    </location>
</feature>
<dbReference type="PANTHER" id="PTHR43464:SF23">
    <property type="entry name" value="JUVENILE HORMONE ACID O-METHYLTRANSFERASE"/>
    <property type="match status" value="1"/>
</dbReference>
<dbReference type="AlphaFoldDB" id="A0A9D4PEI3"/>
<dbReference type="VEuPathDB" id="VectorBase:RSAN_054182"/>
<dbReference type="Pfam" id="PF13847">
    <property type="entry name" value="Methyltransf_31"/>
    <property type="match status" value="1"/>
</dbReference>